<comment type="catalytic activity">
    <reaction evidence="6">
        <text>[protein]-peptidylproline (omega=180) = [protein]-peptidylproline (omega=0)</text>
        <dbReference type="Rhea" id="RHEA:16237"/>
        <dbReference type="Rhea" id="RHEA-COMP:10747"/>
        <dbReference type="Rhea" id="RHEA-COMP:10748"/>
        <dbReference type="ChEBI" id="CHEBI:83833"/>
        <dbReference type="ChEBI" id="CHEBI:83834"/>
        <dbReference type="EC" id="5.2.1.8"/>
    </reaction>
</comment>
<protein>
    <recommendedName>
        <fullName evidence="6">Peptidyl-prolyl cis-trans isomerase</fullName>
        <ecNumber evidence="6">5.2.1.8</ecNumber>
    </recommendedName>
</protein>
<keyword evidence="3" id="KW-0963">Cytoplasm</keyword>
<keyword evidence="5 6" id="KW-0413">Isomerase</keyword>
<comment type="function">
    <text evidence="4">PPIases accelerate the folding of proteins. It prefers amino acid residues with hydrophobic side chains like leucine and phenylalanine in the P1 position of the peptides substrates.</text>
</comment>
<organism evidence="9 10">
    <name type="scientific">Micromonas commoda (strain RCC299 / NOUM17 / CCMP2709)</name>
    <name type="common">Picoplanktonic green alga</name>
    <dbReference type="NCBI Taxonomy" id="296587"/>
    <lineage>
        <taxon>Eukaryota</taxon>
        <taxon>Viridiplantae</taxon>
        <taxon>Chlorophyta</taxon>
        <taxon>Mamiellophyceae</taxon>
        <taxon>Mamiellales</taxon>
        <taxon>Mamiellaceae</taxon>
        <taxon>Micromonas</taxon>
    </lineage>
</organism>
<evidence type="ECO:0000313" key="9">
    <source>
        <dbReference type="EMBL" id="ACO65638.1"/>
    </source>
</evidence>
<dbReference type="GO" id="GO:0003755">
    <property type="term" value="F:peptidyl-prolyl cis-trans isomerase activity"/>
    <property type="evidence" value="ECO:0007669"/>
    <property type="project" value="UniProtKB-UniRule"/>
</dbReference>
<dbReference type="AlphaFoldDB" id="C1ECT9"/>
<dbReference type="OrthoDB" id="498241at2759"/>
<name>C1ECT9_MICCC</name>
<evidence type="ECO:0000256" key="2">
    <source>
        <dbReference type="ARBA" id="ARBA00007656"/>
    </source>
</evidence>
<comment type="similarity">
    <text evidence="2">Belongs to the PpiC/parvulin rotamase family.</text>
</comment>
<dbReference type="InterPro" id="IPR001763">
    <property type="entry name" value="Rhodanese-like_dom"/>
</dbReference>
<keyword evidence="10" id="KW-1185">Reference proteome</keyword>
<dbReference type="FunCoup" id="C1ECT9">
    <property type="interactions" value="664"/>
</dbReference>
<dbReference type="Proteomes" id="UP000002009">
    <property type="component" value="Chromosome 9"/>
</dbReference>
<dbReference type="InterPro" id="IPR052204">
    <property type="entry name" value="PpiC/parvulin_rotamase"/>
</dbReference>
<dbReference type="PANTHER" id="PTHR43629">
    <property type="entry name" value="PEPTIDYL-PROLYL CIS-TRANS ISOMERASE"/>
    <property type="match status" value="1"/>
</dbReference>
<dbReference type="Pfam" id="PF00581">
    <property type="entry name" value="Rhodanese"/>
    <property type="match status" value="1"/>
</dbReference>
<evidence type="ECO:0000259" key="7">
    <source>
        <dbReference type="PROSITE" id="PS50198"/>
    </source>
</evidence>
<dbReference type="InterPro" id="IPR000297">
    <property type="entry name" value="PPIase_PpiC"/>
</dbReference>
<dbReference type="SUPFAM" id="SSF54534">
    <property type="entry name" value="FKBP-like"/>
    <property type="match status" value="1"/>
</dbReference>
<dbReference type="SUPFAM" id="SSF52821">
    <property type="entry name" value="Rhodanese/Cell cycle control phosphatase"/>
    <property type="match status" value="1"/>
</dbReference>
<dbReference type="InParanoid" id="C1ECT9"/>
<dbReference type="Gene3D" id="3.10.50.40">
    <property type="match status" value="1"/>
</dbReference>
<evidence type="ECO:0000256" key="5">
    <source>
        <dbReference type="PROSITE-ProRule" id="PRU00278"/>
    </source>
</evidence>
<dbReference type="EMBL" id="CP001329">
    <property type="protein sequence ID" value="ACO65638.1"/>
    <property type="molecule type" value="Genomic_DNA"/>
</dbReference>
<comment type="subcellular location">
    <subcellularLocation>
        <location evidence="1">Cytoplasm</location>
    </subcellularLocation>
</comment>
<dbReference type="PROSITE" id="PS50198">
    <property type="entry name" value="PPIC_PPIASE_2"/>
    <property type="match status" value="1"/>
</dbReference>
<dbReference type="eggNOG" id="KOG2017">
    <property type="taxonomic scope" value="Eukaryota"/>
</dbReference>
<dbReference type="InterPro" id="IPR036873">
    <property type="entry name" value="Rhodanese-like_dom_sf"/>
</dbReference>
<evidence type="ECO:0000259" key="8">
    <source>
        <dbReference type="PROSITE" id="PS50206"/>
    </source>
</evidence>
<feature type="non-terminal residue" evidence="9">
    <location>
        <position position="196"/>
    </location>
</feature>
<dbReference type="KEGG" id="mis:MICPUN_71221"/>
<dbReference type="InterPro" id="IPR046357">
    <property type="entry name" value="PPIase_dom_sf"/>
</dbReference>
<reference evidence="9 10" key="1">
    <citation type="journal article" date="2009" name="Science">
        <title>Green evolution and dynamic adaptations revealed by genomes of the marine picoeukaryotes Micromonas.</title>
        <authorList>
            <person name="Worden A.Z."/>
            <person name="Lee J.H."/>
            <person name="Mock T."/>
            <person name="Rouze P."/>
            <person name="Simmons M.P."/>
            <person name="Aerts A.L."/>
            <person name="Allen A.E."/>
            <person name="Cuvelier M.L."/>
            <person name="Derelle E."/>
            <person name="Everett M.V."/>
            <person name="Foulon E."/>
            <person name="Grimwood J."/>
            <person name="Gundlach H."/>
            <person name="Henrissat B."/>
            <person name="Napoli C."/>
            <person name="McDonald S.M."/>
            <person name="Parker M.S."/>
            <person name="Rombauts S."/>
            <person name="Salamov A."/>
            <person name="Von Dassow P."/>
            <person name="Badger J.H."/>
            <person name="Coutinho P.M."/>
            <person name="Demir E."/>
            <person name="Dubchak I."/>
            <person name="Gentemann C."/>
            <person name="Eikrem W."/>
            <person name="Gready J.E."/>
            <person name="John U."/>
            <person name="Lanier W."/>
            <person name="Lindquist E.A."/>
            <person name="Lucas S."/>
            <person name="Mayer K.F."/>
            <person name="Moreau H."/>
            <person name="Not F."/>
            <person name="Otillar R."/>
            <person name="Panaud O."/>
            <person name="Pangilinan J."/>
            <person name="Paulsen I."/>
            <person name="Piegu B."/>
            <person name="Poliakov A."/>
            <person name="Robbens S."/>
            <person name="Schmutz J."/>
            <person name="Toulza E."/>
            <person name="Wyss T."/>
            <person name="Zelensky A."/>
            <person name="Zhou K."/>
            <person name="Armbrust E.V."/>
            <person name="Bhattacharya D."/>
            <person name="Goodenough U.W."/>
            <person name="Van de Peer Y."/>
            <person name="Grigoriev I.V."/>
        </authorList>
    </citation>
    <scope>NUCLEOTIDE SEQUENCE [LARGE SCALE GENOMIC DNA]</scope>
    <source>
        <strain evidence="10">RCC299 / NOUM17</strain>
    </source>
</reference>
<dbReference type="PROSITE" id="PS01096">
    <property type="entry name" value="PPIC_PPIASE_1"/>
    <property type="match status" value="1"/>
</dbReference>
<dbReference type="Pfam" id="PF13616">
    <property type="entry name" value="Rotamase_3"/>
    <property type="match status" value="1"/>
</dbReference>
<feature type="domain" description="PpiC" evidence="7">
    <location>
        <begin position="1"/>
        <end position="90"/>
    </location>
</feature>
<dbReference type="Gene3D" id="3.40.250.10">
    <property type="entry name" value="Rhodanese-like domain"/>
    <property type="match status" value="1"/>
</dbReference>
<gene>
    <name evidence="9" type="ORF">MICPUN_71221</name>
</gene>
<evidence type="ECO:0000256" key="3">
    <source>
        <dbReference type="ARBA" id="ARBA00022490"/>
    </source>
</evidence>
<feature type="domain" description="Rhodanese" evidence="8">
    <location>
        <begin position="113"/>
        <end position="196"/>
    </location>
</feature>
<evidence type="ECO:0000313" key="10">
    <source>
        <dbReference type="Proteomes" id="UP000002009"/>
    </source>
</evidence>
<dbReference type="OMA" id="WCENKES"/>
<accession>C1ECT9</accession>
<dbReference type="EC" id="5.2.1.8" evidence="6"/>
<sequence>QVKVAHILVEPKDEPLLDELGEQIAAGVATFAELAATHSKCPSGKQGGALGWISRGQTVGEFERAAFTTPVGGTSKATTSFGVHLIEVLDARANAPTIVDVSIQDLQEVLEGDLDEVNLIDVREQNEWDAARIEAFTLRPLSTMQQWSPRLLDDFDPAKPTYVICAAGVRSARAAAALTDLGFDDVRNVSGGMYAY</sequence>
<dbReference type="RefSeq" id="XP_002504380.1">
    <property type="nucleotide sequence ID" value="XM_002504334.1"/>
</dbReference>
<feature type="non-terminal residue" evidence="9">
    <location>
        <position position="1"/>
    </location>
</feature>
<evidence type="ECO:0000256" key="1">
    <source>
        <dbReference type="ARBA" id="ARBA00004496"/>
    </source>
</evidence>
<dbReference type="STRING" id="296587.C1ECT9"/>
<dbReference type="GeneID" id="8246245"/>
<proteinExistence type="inferred from homology"/>
<evidence type="ECO:0000256" key="6">
    <source>
        <dbReference type="RuleBase" id="RU363014"/>
    </source>
</evidence>
<dbReference type="SMART" id="SM00450">
    <property type="entry name" value="RHOD"/>
    <property type="match status" value="1"/>
</dbReference>
<dbReference type="InterPro" id="IPR023058">
    <property type="entry name" value="PPIase_PpiC_CS"/>
</dbReference>
<evidence type="ECO:0000256" key="4">
    <source>
        <dbReference type="ARBA" id="ARBA00046231"/>
    </source>
</evidence>
<dbReference type="PROSITE" id="PS50206">
    <property type="entry name" value="RHODANESE_3"/>
    <property type="match status" value="1"/>
</dbReference>
<dbReference type="GO" id="GO:0005737">
    <property type="term" value="C:cytoplasm"/>
    <property type="evidence" value="ECO:0007669"/>
    <property type="project" value="UniProtKB-SubCell"/>
</dbReference>
<keyword evidence="5 6" id="KW-0697">Rotamase</keyword>
<dbReference type="PANTHER" id="PTHR43629:SF2">
    <property type="entry name" value="RHODANESE-LIKE_PPIC DOMAIN-CONTAINING PROTEIN 12, CHLOROPLASTIC"/>
    <property type="match status" value="1"/>
</dbReference>